<organism evidence="6">
    <name type="scientific">Trieres regia</name>
    <dbReference type="NCBI Taxonomy" id="1335017"/>
    <lineage>
        <taxon>Eukaryota</taxon>
        <taxon>Sar</taxon>
        <taxon>Stramenopiles</taxon>
        <taxon>Ochrophyta</taxon>
        <taxon>Bacillariophyta</taxon>
        <taxon>Mediophyceae</taxon>
        <taxon>Biddulphiophycidae</taxon>
        <taxon>Eupodiscales</taxon>
        <taxon>Parodontellaceae</taxon>
        <taxon>Trieres</taxon>
    </lineage>
</organism>
<dbReference type="InterPro" id="IPR020040">
    <property type="entry name" value="Ribosomal_uL6_a/b-dom"/>
</dbReference>
<dbReference type="GO" id="GO:0005840">
    <property type="term" value="C:ribosome"/>
    <property type="evidence" value="ECO:0007669"/>
    <property type="project" value="UniProtKB-KW"/>
</dbReference>
<dbReference type="GO" id="GO:1990904">
    <property type="term" value="C:ribonucleoprotein complex"/>
    <property type="evidence" value="ECO:0007669"/>
    <property type="project" value="UniProtKB-KW"/>
</dbReference>
<protein>
    <submittedName>
        <fullName evidence="6">Ribosomal protein L6</fullName>
    </submittedName>
</protein>
<gene>
    <name evidence="6" type="primary">rpl6</name>
</gene>
<dbReference type="InterPro" id="IPR019906">
    <property type="entry name" value="Ribosomal_uL6_bac-type"/>
</dbReference>
<dbReference type="PIRSF" id="PIRSF002162">
    <property type="entry name" value="Ribosomal_L6"/>
    <property type="match status" value="1"/>
</dbReference>
<name>A0A7T5BN29_9STRA</name>
<keyword evidence="2 4" id="KW-0689">Ribosomal protein</keyword>
<dbReference type="EMBL" id="MW018491">
    <property type="protein sequence ID" value="QQD79308.1"/>
    <property type="molecule type" value="Genomic_DNA"/>
</dbReference>
<dbReference type="Gene3D" id="3.90.930.12">
    <property type="entry name" value="Ribosomal protein L6, alpha-beta domain"/>
    <property type="match status" value="1"/>
</dbReference>
<dbReference type="PANTHER" id="PTHR11655:SF14">
    <property type="entry name" value="LARGE RIBOSOMAL SUBUNIT PROTEIN UL6M"/>
    <property type="match status" value="1"/>
</dbReference>
<sequence length="190" mass="22024">MSIKHCIVKIPKTVKVMYSEDTKLLYLKGLVRKKTIILTNKLNFSISSNYIKITPYNFYLPSKNVKKKTKSYLGLICSIIKQSVLEVSNILCKKLKFVGVGFKVFIHSIFNKIILQLKIGFSHTVFLKLPNNIKVHCFKSNSKIYLFGTNYRKLLQITSFIRKLKIPEPYKGKGILYELENIKLKEGKKI</sequence>
<accession>A0A7T5BN29</accession>
<evidence type="ECO:0000256" key="2">
    <source>
        <dbReference type="ARBA" id="ARBA00022980"/>
    </source>
</evidence>
<dbReference type="PROSITE" id="PS00525">
    <property type="entry name" value="RIBOSOMAL_L6_1"/>
    <property type="match status" value="1"/>
</dbReference>
<dbReference type="Pfam" id="PF00347">
    <property type="entry name" value="Ribosomal_L6"/>
    <property type="match status" value="1"/>
</dbReference>
<proteinExistence type="inferred from homology"/>
<evidence type="ECO:0000256" key="3">
    <source>
        <dbReference type="ARBA" id="ARBA00023274"/>
    </source>
</evidence>
<dbReference type="PANTHER" id="PTHR11655">
    <property type="entry name" value="60S/50S RIBOSOMAL PROTEIN L6/L9"/>
    <property type="match status" value="1"/>
</dbReference>
<keyword evidence="6" id="KW-0496">Mitochondrion</keyword>
<geneLocation type="mitochondrion" evidence="6"/>
<dbReference type="GO" id="GO:0003735">
    <property type="term" value="F:structural constituent of ribosome"/>
    <property type="evidence" value="ECO:0007669"/>
    <property type="project" value="InterPro"/>
</dbReference>
<dbReference type="RefSeq" id="YP_010131929.1">
    <property type="nucleotide sequence ID" value="NC_056371.1"/>
</dbReference>
<dbReference type="InterPro" id="IPR036789">
    <property type="entry name" value="Ribosomal_uL6-like_a/b-dom_sf"/>
</dbReference>
<evidence type="ECO:0000313" key="6">
    <source>
        <dbReference type="EMBL" id="QQD79308.1"/>
    </source>
</evidence>
<reference evidence="6" key="1">
    <citation type="journal article" date="2021" name="J. Appl. Phycol.">
        <title>Mitochondrial genome of the harmful algal bloom species Odontella regia (Mediophyceae, Bacillariophyta).</title>
        <authorList>
            <person name="Wang Y."/>
            <person name="Chen Y."/>
            <person name="Wang J."/>
            <person name="Liu F."/>
            <person name="Chen N."/>
        </authorList>
    </citation>
    <scope>NUCLEOTIDE SEQUENCE</scope>
</reference>
<evidence type="ECO:0000256" key="1">
    <source>
        <dbReference type="ARBA" id="ARBA00009356"/>
    </source>
</evidence>
<comment type="similarity">
    <text evidence="1 4">Belongs to the universal ribosomal protein uL6 family.</text>
</comment>
<dbReference type="GO" id="GO:0019843">
    <property type="term" value="F:rRNA binding"/>
    <property type="evidence" value="ECO:0007669"/>
    <property type="project" value="InterPro"/>
</dbReference>
<dbReference type="AlphaFoldDB" id="A0A7T5BN29"/>
<dbReference type="GO" id="GO:0002181">
    <property type="term" value="P:cytoplasmic translation"/>
    <property type="evidence" value="ECO:0007669"/>
    <property type="project" value="TreeGrafter"/>
</dbReference>
<dbReference type="GeneID" id="65341468"/>
<dbReference type="InterPro" id="IPR002358">
    <property type="entry name" value="Ribosomal_uL6_CS"/>
</dbReference>
<evidence type="ECO:0000256" key="4">
    <source>
        <dbReference type="RuleBase" id="RU003869"/>
    </source>
</evidence>
<feature type="domain" description="Large ribosomal subunit protein uL6 alpha-beta" evidence="5">
    <location>
        <begin position="99"/>
        <end position="177"/>
    </location>
</feature>
<evidence type="ECO:0000259" key="5">
    <source>
        <dbReference type="Pfam" id="PF00347"/>
    </source>
</evidence>
<dbReference type="SUPFAM" id="SSF56053">
    <property type="entry name" value="Ribosomal protein L6"/>
    <property type="match status" value="1"/>
</dbReference>
<dbReference type="InterPro" id="IPR000702">
    <property type="entry name" value="Ribosomal_uL6-like"/>
</dbReference>
<keyword evidence="3 4" id="KW-0687">Ribonucleoprotein</keyword>
<dbReference type="PRINTS" id="PR00059">
    <property type="entry name" value="RIBOSOMALL6"/>
</dbReference>